<evidence type="ECO:0000256" key="1">
    <source>
        <dbReference type="SAM" id="MobiDB-lite"/>
    </source>
</evidence>
<dbReference type="RefSeq" id="WP_163740114.1">
    <property type="nucleotide sequence ID" value="NZ_JAAGOA010000012.1"/>
</dbReference>
<feature type="compositionally biased region" description="Basic and acidic residues" evidence="1">
    <location>
        <begin position="7"/>
        <end position="19"/>
    </location>
</feature>
<evidence type="ECO:0000313" key="3">
    <source>
        <dbReference type="EMBL" id="NEE01971.1"/>
    </source>
</evidence>
<gene>
    <name evidence="3" type="ORF">G1H10_17490</name>
</gene>
<comment type="caution">
    <text evidence="3">The sequence shown here is derived from an EMBL/GenBank/DDBJ whole genome shotgun (WGS) entry which is preliminary data.</text>
</comment>
<feature type="region of interest" description="Disordered" evidence="1">
    <location>
        <begin position="1"/>
        <end position="25"/>
    </location>
</feature>
<dbReference type="GO" id="GO:0016491">
    <property type="term" value="F:oxidoreductase activity"/>
    <property type="evidence" value="ECO:0007669"/>
    <property type="project" value="InterPro"/>
</dbReference>
<dbReference type="SUPFAM" id="SSF47240">
    <property type="entry name" value="Ferritin-like"/>
    <property type="match status" value="1"/>
</dbReference>
<dbReference type="Gene3D" id="1.10.620.20">
    <property type="entry name" value="Ribonucleotide Reductase, subunit A"/>
    <property type="match status" value="1"/>
</dbReference>
<dbReference type="InterPro" id="IPR012348">
    <property type="entry name" value="RNR-like"/>
</dbReference>
<reference evidence="3 4" key="1">
    <citation type="submission" date="2020-02" db="EMBL/GenBank/DDBJ databases">
        <authorList>
            <person name="Li X.-J."/>
            <person name="Han X.-M."/>
        </authorList>
    </citation>
    <scope>NUCLEOTIDE SEQUENCE [LARGE SCALE GENOMIC DNA]</scope>
    <source>
        <strain evidence="3 4">CCTCC AB 2017055</strain>
    </source>
</reference>
<sequence length="72" mass="8073">MAHCHGHGHDSVHDQHDESELAECPVMPGSTVVKAEAEEDGLYRDYNGRRYYFCCDSCGPLWDADPERYAAA</sequence>
<dbReference type="Pfam" id="PF04945">
    <property type="entry name" value="YHS"/>
    <property type="match status" value="1"/>
</dbReference>
<keyword evidence="4" id="KW-1185">Reference proteome</keyword>
<dbReference type="AlphaFoldDB" id="A0A6L9SBQ0"/>
<proteinExistence type="predicted"/>
<accession>A0A6L9SBQ0</accession>
<protein>
    <submittedName>
        <fullName evidence="3">YHS domain-containing protein</fullName>
    </submittedName>
</protein>
<dbReference type="EMBL" id="JAAGOA010000012">
    <property type="protein sequence ID" value="NEE01971.1"/>
    <property type="molecule type" value="Genomic_DNA"/>
</dbReference>
<organism evidence="3 4">
    <name type="scientific">Phytoactinopolyspora halotolerans</name>
    <dbReference type="NCBI Taxonomy" id="1981512"/>
    <lineage>
        <taxon>Bacteria</taxon>
        <taxon>Bacillati</taxon>
        <taxon>Actinomycetota</taxon>
        <taxon>Actinomycetes</taxon>
        <taxon>Jiangellales</taxon>
        <taxon>Jiangellaceae</taxon>
        <taxon>Phytoactinopolyspora</taxon>
    </lineage>
</organism>
<name>A0A6L9SBQ0_9ACTN</name>
<dbReference type="Proteomes" id="UP000475214">
    <property type="component" value="Unassembled WGS sequence"/>
</dbReference>
<dbReference type="InterPro" id="IPR007029">
    <property type="entry name" value="YHS_dom"/>
</dbReference>
<evidence type="ECO:0000259" key="2">
    <source>
        <dbReference type="Pfam" id="PF04945"/>
    </source>
</evidence>
<feature type="domain" description="YHS" evidence="2">
    <location>
        <begin position="42"/>
        <end position="71"/>
    </location>
</feature>
<evidence type="ECO:0000313" key="4">
    <source>
        <dbReference type="Proteomes" id="UP000475214"/>
    </source>
</evidence>
<dbReference type="InterPro" id="IPR009078">
    <property type="entry name" value="Ferritin-like_SF"/>
</dbReference>